<dbReference type="GO" id="GO:0005886">
    <property type="term" value="C:plasma membrane"/>
    <property type="evidence" value="ECO:0007669"/>
    <property type="project" value="InterPro"/>
</dbReference>
<keyword evidence="2 6" id="KW-0812">Transmembrane</keyword>
<feature type="domain" description="Lipopolysaccharide assembly protein A" evidence="7">
    <location>
        <begin position="53"/>
        <end position="106"/>
    </location>
</feature>
<evidence type="ECO:0000259" key="7">
    <source>
        <dbReference type="Pfam" id="PF06305"/>
    </source>
</evidence>
<keyword evidence="9" id="KW-1185">Reference proteome</keyword>
<keyword evidence="3 6" id="KW-1133">Transmembrane helix</keyword>
<dbReference type="EMBL" id="CP049257">
    <property type="protein sequence ID" value="QIG42686.1"/>
    <property type="molecule type" value="Genomic_DNA"/>
</dbReference>
<proteinExistence type="predicted"/>
<organism evidence="8 9">
    <name type="scientific">Nocardioides anomalus</name>
    <dbReference type="NCBI Taxonomy" id="2712223"/>
    <lineage>
        <taxon>Bacteria</taxon>
        <taxon>Bacillati</taxon>
        <taxon>Actinomycetota</taxon>
        <taxon>Actinomycetes</taxon>
        <taxon>Propionibacteriales</taxon>
        <taxon>Nocardioidaceae</taxon>
        <taxon>Nocardioides</taxon>
    </lineage>
</organism>
<name>A0A6G6WBV3_9ACTN</name>
<keyword evidence="1" id="KW-1003">Cell membrane</keyword>
<dbReference type="Proteomes" id="UP000502996">
    <property type="component" value="Chromosome"/>
</dbReference>
<evidence type="ECO:0000313" key="9">
    <source>
        <dbReference type="Proteomes" id="UP000502996"/>
    </source>
</evidence>
<evidence type="ECO:0000313" key="8">
    <source>
        <dbReference type="EMBL" id="QIG42686.1"/>
    </source>
</evidence>
<protein>
    <submittedName>
        <fullName evidence="8">DUF1049 domain-containing protein</fullName>
    </submittedName>
</protein>
<gene>
    <name evidence="8" type="ORF">G5V58_07730</name>
</gene>
<evidence type="ECO:0000256" key="1">
    <source>
        <dbReference type="ARBA" id="ARBA00022475"/>
    </source>
</evidence>
<reference evidence="8 9" key="1">
    <citation type="submission" date="2020-02" db="EMBL/GenBank/DDBJ databases">
        <title>Full genome sequence of Nocardioides sp. R-3366.</title>
        <authorList>
            <person name="Im W.-T."/>
        </authorList>
    </citation>
    <scope>NUCLEOTIDE SEQUENCE [LARGE SCALE GENOMIC DNA]</scope>
    <source>
        <strain evidence="8 9">R-3366</strain>
    </source>
</reference>
<evidence type="ECO:0000256" key="2">
    <source>
        <dbReference type="ARBA" id="ARBA00022692"/>
    </source>
</evidence>
<keyword evidence="4 6" id="KW-0472">Membrane</keyword>
<dbReference type="KEGG" id="nano:G5V58_07730"/>
<feature type="region of interest" description="Disordered" evidence="5">
    <location>
        <begin position="1"/>
        <end position="25"/>
    </location>
</feature>
<dbReference type="Pfam" id="PF06305">
    <property type="entry name" value="LapA_dom"/>
    <property type="match status" value="1"/>
</dbReference>
<feature type="transmembrane region" description="Helical" evidence="6">
    <location>
        <begin position="33"/>
        <end position="52"/>
    </location>
</feature>
<accession>A0A6G6WBV3</accession>
<dbReference type="InterPro" id="IPR010445">
    <property type="entry name" value="LapA_dom"/>
</dbReference>
<dbReference type="AlphaFoldDB" id="A0A6G6WBV3"/>
<evidence type="ECO:0000256" key="6">
    <source>
        <dbReference type="SAM" id="Phobius"/>
    </source>
</evidence>
<evidence type="ECO:0000256" key="5">
    <source>
        <dbReference type="SAM" id="MobiDB-lite"/>
    </source>
</evidence>
<feature type="transmembrane region" description="Helical" evidence="6">
    <location>
        <begin position="72"/>
        <end position="95"/>
    </location>
</feature>
<dbReference type="RefSeq" id="WP_165230690.1">
    <property type="nucleotide sequence ID" value="NZ_CP049257.1"/>
</dbReference>
<evidence type="ECO:0000256" key="4">
    <source>
        <dbReference type="ARBA" id="ARBA00023136"/>
    </source>
</evidence>
<sequence>MTDDSAARDELLQEELRHQDGDDPLRGSRTSGFWAATVGLGLVLLLLIIFIAQNTRKTTVSFLAWDGQVPVAVALLIAAAAGLFLGLLAGLLRILQLRRRVRRTRR</sequence>
<evidence type="ECO:0000256" key="3">
    <source>
        <dbReference type="ARBA" id="ARBA00022989"/>
    </source>
</evidence>